<dbReference type="Pfam" id="PF06985">
    <property type="entry name" value="HET"/>
    <property type="match status" value="1"/>
</dbReference>
<evidence type="ECO:0000259" key="1">
    <source>
        <dbReference type="Pfam" id="PF06985"/>
    </source>
</evidence>
<comment type="caution">
    <text evidence="2">The sequence shown here is derived from an EMBL/GenBank/DDBJ whole genome shotgun (WGS) entry which is preliminary data.</text>
</comment>
<dbReference type="AlphaFoldDB" id="A0A2P5HKR0"/>
<name>A0A2P5HKR0_DIAHE</name>
<dbReference type="PANTHER" id="PTHR33112:SF16">
    <property type="entry name" value="HETEROKARYON INCOMPATIBILITY DOMAIN-CONTAINING PROTEIN"/>
    <property type="match status" value="1"/>
</dbReference>
<dbReference type="InParanoid" id="A0A2P5HKR0"/>
<keyword evidence="3" id="KW-1185">Reference proteome</keyword>
<evidence type="ECO:0000313" key="2">
    <source>
        <dbReference type="EMBL" id="POS70842.1"/>
    </source>
</evidence>
<dbReference type="EMBL" id="MAVT02001467">
    <property type="protein sequence ID" value="POS70842.1"/>
    <property type="molecule type" value="Genomic_DNA"/>
</dbReference>
<dbReference type="OrthoDB" id="3486565at2759"/>
<organism evidence="2 3">
    <name type="scientific">Diaporthe helianthi</name>
    <dbReference type="NCBI Taxonomy" id="158607"/>
    <lineage>
        <taxon>Eukaryota</taxon>
        <taxon>Fungi</taxon>
        <taxon>Dikarya</taxon>
        <taxon>Ascomycota</taxon>
        <taxon>Pezizomycotina</taxon>
        <taxon>Sordariomycetes</taxon>
        <taxon>Sordariomycetidae</taxon>
        <taxon>Diaporthales</taxon>
        <taxon>Diaporthaceae</taxon>
        <taxon>Diaporthe</taxon>
    </lineage>
</organism>
<dbReference type="InterPro" id="IPR010730">
    <property type="entry name" value="HET"/>
</dbReference>
<evidence type="ECO:0000313" key="3">
    <source>
        <dbReference type="Proteomes" id="UP000094444"/>
    </source>
</evidence>
<feature type="domain" description="Heterokaryon incompatibility" evidence="1">
    <location>
        <begin position="13"/>
        <end position="135"/>
    </location>
</feature>
<gene>
    <name evidence="2" type="ORF">DHEL01_v210766</name>
</gene>
<accession>A0A2P5HKR0</accession>
<protein>
    <recommendedName>
        <fullName evidence="1">Heterokaryon incompatibility domain-containing protein</fullName>
    </recommendedName>
</protein>
<proteinExistence type="predicted"/>
<sequence>MLSISTNIETFRLGIQVRDLASTFRDAIKMTEWLGFRYIWIDSLCIIQDSLTDWEVQSSLMASVYGSTELVLAASIASSTEEGFLKVERTGYRETSLKISGNKKSVLNLKYRLLNPIDVFPMLEPLEYRAWALEERLLARQYLAIGSYDTTWACTTCSAC</sequence>
<dbReference type="PANTHER" id="PTHR33112">
    <property type="entry name" value="DOMAIN PROTEIN, PUTATIVE-RELATED"/>
    <property type="match status" value="1"/>
</dbReference>
<dbReference type="Proteomes" id="UP000094444">
    <property type="component" value="Unassembled WGS sequence"/>
</dbReference>
<dbReference type="STRING" id="158607.A0A2P5HKR0"/>
<reference evidence="2" key="1">
    <citation type="submission" date="2017-09" db="EMBL/GenBank/DDBJ databases">
        <title>Polyketide synthases of a Diaporthe helianthi virulent isolate.</title>
        <authorList>
            <person name="Baroncelli R."/>
        </authorList>
    </citation>
    <scope>NUCLEOTIDE SEQUENCE [LARGE SCALE GENOMIC DNA]</scope>
    <source>
        <strain evidence="2">7/96</strain>
    </source>
</reference>